<evidence type="ECO:0000259" key="3">
    <source>
        <dbReference type="Pfam" id="PF01557"/>
    </source>
</evidence>
<dbReference type="Gene3D" id="3.90.850.10">
    <property type="entry name" value="Fumarylacetoacetase-like, C-terminal domain"/>
    <property type="match status" value="1"/>
</dbReference>
<name>A0A8J8NIM9_HALGN</name>
<dbReference type="InterPro" id="IPR011234">
    <property type="entry name" value="Fumarylacetoacetase-like_C"/>
</dbReference>
<reference evidence="4" key="1">
    <citation type="submission" date="2019-06" db="EMBL/GenBank/DDBJ databases">
        <authorList>
            <person name="Zheng W."/>
        </authorList>
    </citation>
    <scope>NUCLEOTIDE SEQUENCE</scope>
    <source>
        <strain evidence="4">QDHG01</strain>
    </source>
</reference>
<comment type="caution">
    <text evidence="4">The sequence shown here is derived from an EMBL/GenBank/DDBJ whole genome shotgun (WGS) entry which is preliminary data.</text>
</comment>
<keyword evidence="2" id="KW-0479">Metal-binding</keyword>
<dbReference type="OrthoDB" id="430630at2759"/>
<sequence>MSAPAPYLLFNEVLKNKNTTRKCLGIAKNYFTKSLKNDPSKVVLPKYPLIFSKTLSALQPKNSPQFKLPKDSVKNQINHEVELGVMLKKGGGKGEGWKNCIGGYFLLLDYSDGLQAKNASEKGTPWFMAKAQDGFLMLSDLIPVEAIEDPHQVELELTINGETRQRDVTGNMHYKLWEQLDYINQYLTLGEGDILMTGTPEGLGPVNEGDKMECWMTYKGKELARIKQDIVRDTV</sequence>
<dbReference type="Proteomes" id="UP000785679">
    <property type="component" value="Unassembled WGS sequence"/>
</dbReference>
<dbReference type="InterPro" id="IPR036663">
    <property type="entry name" value="Fumarylacetoacetase_C_sf"/>
</dbReference>
<dbReference type="Pfam" id="PF01557">
    <property type="entry name" value="FAA_hydrolase"/>
    <property type="match status" value="1"/>
</dbReference>
<dbReference type="GO" id="GO:0018773">
    <property type="term" value="F:acetylpyruvate hydrolase activity"/>
    <property type="evidence" value="ECO:0007669"/>
    <property type="project" value="TreeGrafter"/>
</dbReference>
<accession>A0A8J8NIM9</accession>
<dbReference type="SUPFAM" id="SSF56529">
    <property type="entry name" value="FAH"/>
    <property type="match status" value="1"/>
</dbReference>
<protein>
    <recommendedName>
        <fullName evidence="3">Fumarylacetoacetase-like C-terminal domain-containing protein</fullName>
    </recommendedName>
</protein>
<feature type="domain" description="Fumarylacetoacetase-like C-terminal" evidence="3">
    <location>
        <begin position="35"/>
        <end position="220"/>
    </location>
</feature>
<keyword evidence="5" id="KW-1185">Reference proteome</keyword>
<evidence type="ECO:0000256" key="1">
    <source>
        <dbReference type="ARBA" id="ARBA00010211"/>
    </source>
</evidence>
<gene>
    <name evidence="4" type="ORF">FGO68_gene9308</name>
</gene>
<dbReference type="GO" id="GO:0046872">
    <property type="term" value="F:metal ion binding"/>
    <property type="evidence" value="ECO:0007669"/>
    <property type="project" value="UniProtKB-KW"/>
</dbReference>
<dbReference type="PANTHER" id="PTHR11820">
    <property type="entry name" value="ACYLPYRUVASE"/>
    <property type="match status" value="1"/>
</dbReference>
<organism evidence="4 5">
    <name type="scientific">Halteria grandinella</name>
    <dbReference type="NCBI Taxonomy" id="5974"/>
    <lineage>
        <taxon>Eukaryota</taxon>
        <taxon>Sar</taxon>
        <taxon>Alveolata</taxon>
        <taxon>Ciliophora</taxon>
        <taxon>Intramacronucleata</taxon>
        <taxon>Spirotrichea</taxon>
        <taxon>Stichotrichia</taxon>
        <taxon>Sporadotrichida</taxon>
        <taxon>Halteriidae</taxon>
        <taxon>Halteria</taxon>
    </lineage>
</organism>
<dbReference type="GO" id="GO:0005739">
    <property type="term" value="C:mitochondrion"/>
    <property type="evidence" value="ECO:0007669"/>
    <property type="project" value="TreeGrafter"/>
</dbReference>
<dbReference type="AlphaFoldDB" id="A0A8J8NIM9"/>
<evidence type="ECO:0000313" key="5">
    <source>
        <dbReference type="Proteomes" id="UP000785679"/>
    </source>
</evidence>
<dbReference type="EMBL" id="RRYP01014818">
    <property type="protein sequence ID" value="TNV75792.1"/>
    <property type="molecule type" value="Genomic_DNA"/>
</dbReference>
<comment type="similarity">
    <text evidence="1">Belongs to the FAH family.</text>
</comment>
<evidence type="ECO:0000256" key="2">
    <source>
        <dbReference type="ARBA" id="ARBA00022723"/>
    </source>
</evidence>
<proteinExistence type="inferred from homology"/>
<evidence type="ECO:0000313" key="4">
    <source>
        <dbReference type="EMBL" id="TNV75792.1"/>
    </source>
</evidence>
<dbReference type="PANTHER" id="PTHR11820:SF7">
    <property type="entry name" value="ACYLPYRUVASE FAHD1, MITOCHONDRIAL"/>
    <property type="match status" value="1"/>
</dbReference>